<reference evidence="7" key="1">
    <citation type="submission" date="2012-11" db="EMBL/GenBank/DDBJ databases">
        <authorList>
            <person name="Lucero-Rivera Y.E."/>
            <person name="Tovar-Ramirez D."/>
        </authorList>
    </citation>
    <scope>NUCLEOTIDE SEQUENCE [LARGE SCALE GENOMIC DNA]</scope>
    <source>
        <strain evidence="7">Araruama</strain>
    </source>
</reference>
<dbReference type="InterPro" id="IPR011604">
    <property type="entry name" value="PDDEXK-like_dom_sf"/>
</dbReference>
<dbReference type="Pfam" id="PF01580">
    <property type="entry name" value="FtsK_SpoIIIE"/>
    <property type="match status" value="1"/>
</dbReference>
<feature type="compositionally biased region" description="Basic and acidic residues" evidence="4">
    <location>
        <begin position="304"/>
        <end position="320"/>
    </location>
</feature>
<feature type="domain" description="FtsK" evidence="5">
    <location>
        <begin position="433"/>
        <end position="623"/>
    </location>
</feature>
<dbReference type="InterPro" id="IPR038726">
    <property type="entry name" value="PDDEXK_AddAB-type"/>
</dbReference>
<evidence type="ECO:0000256" key="1">
    <source>
        <dbReference type="ARBA" id="ARBA00022741"/>
    </source>
</evidence>
<dbReference type="GO" id="GO:0051301">
    <property type="term" value="P:cell division"/>
    <property type="evidence" value="ECO:0007669"/>
    <property type="project" value="UniProtKB-KW"/>
</dbReference>
<evidence type="ECO:0000313" key="7">
    <source>
        <dbReference type="Proteomes" id="UP000189670"/>
    </source>
</evidence>
<evidence type="ECO:0000259" key="5">
    <source>
        <dbReference type="PROSITE" id="PS50901"/>
    </source>
</evidence>
<dbReference type="AlphaFoldDB" id="A0A1V1PBV9"/>
<dbReference type="EMBL" id="ATBP01000160">
    <property type="protein sequence ID" value="ETR72331.1"/>
    <property type="molecule type" value="Genomic_DNA"/>
</dbReference>
<evidence type="ECO:0000313" key="6">
    <source>
        <dbReference type="EMBL" id="ETR72331.1"/>
    </source>
</evidence>
<dbReference type="GO" id="GO:0005524">
    <property type="term" value="F:ATP binding"/>
    <property type="evidence" value="ECO:0007669"/>
    <property type="project" value="UniProtKB-UniRule"/>
</dbReference>
<dbReference type="SUPFAM" id="SSF52540">
    <property type="entry name" value="P-loop containing nucleoside triphosphate hydrolases"/>
    <property type="match status" value="1"/>
</dbReference>
<keyword evidence="6" id="KW-0132">Cell division</keyword>
<organism evidence="6 7">
    <name type="scientific">Candidatus Magnetoglobus multicellularis str. Araruama</name>
    <dbReference type="NCBI Taxonomy" id="890399"/>
    <lineage>
        <taxon>Bacteria</taxon>
        <taxon>Pseudomonadati</taxon>
        <taxon>Thermodesulfobacteriota</taxon>
        <taxon>Desulfobacteria</taxon>
        <taxon>Desulfobacterales</taxon>
        <taxon>Desulfobacteraceae</taxon>
        <taxon>Candidatus Magnetoglobus</taxon>
    </lineage>
</organism>
<keyword evidence="1 3" id="KW-0547">Nucleotide-binding</keyword>
<dbReference type="InterPro" id="IPR002543">
    <property type="entry name" value="FtsK_dom"/>
</dbReference>
<feature type="region of interest" description="Disordered" evidence="4">
    <location>
        <begin position="285"/>
        <end position="320"/>
    </location>
</feature>
<keyword evidence="2 3" id="KW-0067">ATP-binding</keyword>
<proteinExistence type="predicted"/>
<dbReference type="PROSITE" id="PS50901">
    <property type="entry name" value="FTSK"/>
    <property type="match status" value="1"/>
</dbReference>
<feature type="binding site" evidence="3">
    <location>
        <begin position="453"/>
        <end position="460"/>
    </location>
    <ligand>
        <name>ATP</name>
        <dbReference type="ChEBI" id="CHEBI:30616"/>
    </ligand>
</feature>
<dbReference type="PANTHER" id="PTHR22683:SF1">
    <property type="entry name" value="TYPE VII SECRETION SYSTEM PROTEIN ESSC"/>
    <property type="match status" value="1"/>
</dbReference>
<dbReference type="Proteomes" id="UP000189670">
    <property type="component" value="Unassembled WGS sequence"/>
</dbReference>
<dbReference type="Gene3D" id="3.30.980.40">
    <property type="match status" value="1"/>
</dbReference>
<sequence length="665" mass="74248">MHNLNVSEIHLCQRCSRLLAYHLSGEKQVWRIGLKRSESLPGKFFHDKIVQPLHKKLASTRTRLFKAVNTICQATDHNFKIRFLEILESNFFLDFMQKHSQSLDTADLLNIGKAFEQWSAFLSEFLLPIIQNMGDQFSLSEIFYLPEQLISQTYNPESGKSLTISGKYDAILFDTFHKEIVILECKGRDRDRSDEDITQVGLYAWLIEQKTGILPRGEILYLTGTDQRYTISPTKMRDIVNQLPHMFDHTIQILDAHTNQKPIHLPRSADAQLCTECPFASHCDTEYGDVSEKTKNTDNASNNTDDKSRNTDDASTHTDGESKGIDTIINLFNMLKTPVFDAGSICGPRFIRYKIKPDHSKSVTVAKITKRAQDLQIAMNLAQPPLMQSQAGYISIDIPRKVRQPLTLGEVMRVAEDTRPNSKVAFPIGMAIDGTIVWINLNDPATPSILVGGTSGSGKSVLLRSILIAMAINAKPEELQLTLIDPKHVSFLDLSDIPHVDDGIIVDNAIAIDKLGQLVDEMECRYAAFKADQVFDINGYQEKGHQIAHHVVIIDEYADLIIDKQTKTDLETAIQRLGQKGRAAGIHLILATQRPDARVVTPLVKANLQLKVALKVTTVSNSNIIIDQPGAECLIGKGDMLIAGSMPVKRLQGPIPSKTDIDKLK</sequence>
<dbReference type="GO" id="GO:0003677">
    <property type="term" value="F:DNA binding"/>
    <property type="evidence" value="ECO:0007669"/>
    <property type="project" value="InterPro"/>
</dbReference>
<dbReference type="Pfam" id="PF12705">
    <property type="entry name" value="PDDEXK_1"/>
    <property type="match status" value="1"/>
</dbReference>
<dbReference type="InterPro" id="IPR050206">
    <property type="entry name" value="FtsK/SpoIIIE/SftA"/>
</dbReference>
<dbReference type="InterPro" id="IPR027417">
    <property type="entry name" value="P-loop_NTPase"/>
</dbReference>
<keyword evidence="6" id="KW-0131">Cell cycle</keyword>
<comment type="caution">
    <text evidence="6">The sequence shown here is derived from an EMBL/GenBank/DDBJ whole genome shotgun (WGS) entry which is preliminary data.</text>
</comment>
<evidence type="ECO:0000256" key="2">
    <source>
        <dbReference type="ARBA" id="ARBA00022840"/>
    </source>
</evidence>
<name>A0A1V1PBV9_9BACT</name>
<evidence type="ECO:0000256" key="3">
    <source>
        <dbReference type="PROSITE-ProRule" id="PRU00289"/>
    </source>
</evidence>
<dbReference type="Gene3D" id="3.90.320.10">
    <property type="match status" value="1"/>
</dbReference>
<gene>
    <name evidence="6" type="ORF">OMM_01807</name>
</gene>
<evidence type="ECO:0000256" key="4">
    <source>
        <dbReference type="SAM" id="MobiDB-lite"/>
    </source>
</evidence>
<dbReference type="Gene3D" id="3.40.50.300">
    <property type="entry name" value="P-loop containing nucleotide triphosphate hydrolases"/>
    <property type="match status" value="1"/>
</dbReference>
<protein>
    <submittedName>
        <fullName evidence="6">Cell division FtsK/SpoIIIE</fullName>
    </submittedName>
</protein>
<dbReference type="PANTHER" id="PTHR22683">
    <property type="entry name" value="SPORULATION PROTEIN RELATED"/>
    <property type="match status" value="1"/>
</dbReference>
<accession>A0A1V1PBV9</accession>